<dbReference type="GO" id="GO:0097527">
    <property type="term" value="P:necroptotic signaling pathway"/>
    <property type="evidence" value="ECO:0007669"/>
    <property type="project" value="TreeGrafter"/>
</dbReference>
<feature type="region of interest" description="Disordered" evidence="4">
    <location>
        <begin position="596"/>
        <end position="637"/>
    </location>
</feature>
<feature type="domain" description="Protein kinase" evidence="5">
    <location>
        <begin position="18"/>
        <end position="295"/>
    </location>
</feature>
<keyword evidence="2 3" id="KW-0067">ATP-binding</keyword>
<sequence length="1841" mass="205687">MAHAQPVQDLPYVSWTDIKLDRKIGEGTFGTVHLGTLGKETVAIKVLAFEEYPPDLSEPSNLLAENLREEAQVMLQIQTENVVKLKGVCMDKGHYSIIMEYMPRGTLPDVLQNLDRQLSWPERLLMCLDAARGLRTIHHPHGNIPARLHGHLSSDAFLVNNELRVKLSDFCTTKTRSSIKRKGRRGRRSTVAYLAPEHLKEIHEAPDYSSEVYSFGVIMWEIVSQRIAHQERRGTNESSIRRFVLEEEGSEDLPADCSPQLKDIIDKCRSHEPANRPQMTGPVCAPSDDVTHINSNDIRVLKDIGPGTFGTVHLADYNGQQVAIKKLGFEDYPWHLPEPTRYLRKSLLEEAAVMQQIQTENVVRLFGVCLEPANYFIIMEYMPRGSLLVLLLSNTPLSWPQLLQFSTDAARGLCALHHPSNCPQRVHGNLTTSTYLLDANMRVKLSDFCATKTKSSVKRYTKFRRGRSTVAYVAPENLRDINATQTAASEVFSFGIVLWEIACRKIAHEDIRYDEKQIHKFVLEERRTQAIPANCNSSLAAIIERCRNFEETKRPTMQDTAMESSDVEMDWAEETGCVEWVSISCGRGTWERVEVKQHQSYKSSSATTGKRSSKKERKKDKSKRVAEDGSELDMSHSLGFGQEQIKGASVDLHSEVTSSAHSSHRKKRVKIQDDKQDESIPDRYITEHSDKHSKREGKRRHRERTEQRWRDERRRTGKLPVNYLHSGKKSRGDSELRRHNNRGRGSLDDNRDKEKHAKHRKHRLSISHPKRKEVSKTKTKNYEGKEHKNDDHNELEIDGFVMGENSVSNSNLEEKQCAFTEACSKKEDEKDILPGKYEDGLDVEVAKRPRSLQSTPDYSKHSNEAFKQEPQCNNVSVAVQADGDEMIQMGEIKETSSAGTQTELNSEWSADVSIQTNQTEWLRDFSVQASSVVHSMHTQTSADEQKSHSTSEPQVQVVGCQTDLPALVGTPAASRNAGVQVKNDYWSSEQGTQTTPQTVHSVPCQTAFMDTDTKDTGRTSSDTDIGPAPPHSQVADPRMFTAAGAEQPSVGKREENHTVCCYDRRADEILSQHSDRNSESNRNIDPDGETSELHQPRVNPIVSPPPAGWPVDGSDLPRLLEAYRILYNHYVAFPTEGSSSGTRTVLPVGHAAVTTADTKEVTSTAKPLLVSTTEMSYINGIGETVGVCKSSRKERCDGIEGNLVPDTEDGWDGAPIPANEELARKEADCTMVNDSEVSEDPVDLFCVRDALHEKKCATNVLHSGDNQVDSKTTKLLLKDGNESPGISSLDAAEVLFAMSKNVPKSSSKDPYNDMMEDDGGCEGVKFLGCCQPEYPAGDCSRPDSYIQGNTEPYVEIPHSSGQSKESGNVDTAICKASVSSMEFAPEEEVFGTVCGVTPSLSPRTPVRDKPLCLQPEGNQALCRAPVSEPDTDAEMTPEKEYDQSFTVTTRQQWKNFVSAMQVQTRLKKESVEADRTKLRDSLKQRKEEEETESLESKEKSSYQSERNIQPSSKNSRPLSDNKLQTGKAGPTGVRSSYTCQICKKKFKSYARFFYHLRHSVKCAKAGKQRLGQTKYVCRMCEGQYATNKGYEKHGCFKERMLRPRIRRVSYNEDSYAESDVNTSASQDNQCADGEDVKFETEFPLTEVAEISKALQTHDESCESKARASECMTNLIDSADGIGKEQSSDRNLKTEIVSTIVKMFVDDPQPDCPSKTGDIDNIQLETLPRGVHSDPNQNTDGLITKERSREPYAAAQTVQEYSDEMFRRELQVLADGLVDSWLGETTCATHQCSPGGSVYGNVSLVGMDHTYSAQVTAVTPTQVLPPTVAMDMLTAAVTVPKE</sequence>
<feature type="domain" description="Protein kinase" evidence="5">
    <location>
        <begin position="298"/>
        <end position="572"/>
    </location>
</feature>
<evidence type="ECO:0000259" key="5">
    <source>
        <dbReference type="PROSITE" id="PS50011"/>
    </source>
</evidence>
<dbReference type="GO" id="GO:0005524">
    <property type="term" value="F:ATP binding"/>
    <property type="evidence" value="ECO:0007669"/>
    <property type="project" value="UniProtKB-UniRule"/>
</dbReference>
<feature type="compositionally biased region" description="Basic residues" evidence="4">
    <location>
        <begin position="756"/>
        <end position="771"/>
    </location>
</feature>
<accession>A0A6P4ZDZ7</accession>
<dbReference type="InterPro" id="IPR000719">
    <property type="entry name" value="Prot_kinase_dom"/>
</dbReference>
<feature type="compositionally biased region" description="Basic and acidic residues" evidence="4">
    <location>
        <begin position="772"/>
        <end position="790"/>
    </location>
</feature>
<feature type="compositionally biased region" description="Basic and acidic residues" evidence="4">
    <location>
        <begin position="1070"/>
        <end position="1095"/>
    </location>
</feature>
<evidence type="ECO:0000313" key="6">
    <source>
        <dbReference type="Proteomes" id="UP000515135"/>
    </source>
</evidence>
<feature type="region of interest" description="Disordered" evidence="4">
    <location>
        <begin position="653"/>
        <end position="790"/>
    </location>
</feature>
<feature type="region of interest" description="Disordered" evidence="4">
    <location>
        <begin position="1423"/>
        <end position="1444"/>
    </location>
</feature>
<feature type="binding site" evidence="3">
    <location>
        <position position="45"/>
    </location>
    <ligand>
        <name>ATP</name>
        <dbReference type="ChEBI" id="CHEBI:30616"/>
    </ligand>
</feature>
<feature type="compositionally biased region" description="Basic and acidic residues" evidence="4">
    <location>
        <begin position="703"/>
        <end position="714"/>
    </location>
</feature>
<dbReference type="InterPro" id="IPR051681">
    <property type="entry name" value="Ser/Thr_Kinases-Pseudokinases"/>
</dbReference>
<feature type="compositionally biased region" description="Polar residues" evidence="4">
    <location>
        <begin position="598"/>
        <end position="609"/>
    </location>
</feature>
<dbReference type="PROSITE" id="PS00107">
    <property type="entry name" value="PROTEIN_KINASE_ATP"/>
    <property type="match status" value="1"/>
</dbReference>
<evidence type="ECO:0000256" key="2">
    <source>
        <dbReference type="ARBA" id="ARBA00022840"/>
    </source>
</evidence>
<dbReference type="OrthoDB" id="10062003at2759"/>
<feature type="region of interest" description="Disordered" evidence="4">
    <location>
        <begin position="1464"/>
        <end position="1534"/>
    </location>
</feature>
<dbReference type="PROSITE" id="PS50011">
    <property type="entry name" value="PROTEIN_KINASE_DOM"/>
    <property type="match status" value="2"/>
</dbReference>
<evidence type="ECO:0000256" key="3">
    <source>
        <dbReference type="PROSITE-ProRule" id="PRU10141"/>
    </source>
</evidence>
<feature type="compositionally biased region" description="Basic and acidic residues" evidence="4">
    <location>
        <begin position="1466"/>
        <end position="1500"/>
    </location>
</feature>
<feature type="compositionally biased region" description="Basic residues" evidence="4">
    <location>
        <begin position="691"/>
        <end position="702"/>
    </location>
</feature>
<dbReference type="InterPro" id="IPR001245">
    <property type="entry name" value="Ser-Thr/Tyr_kinase_cat_dom"/>
</dbReference>
<feature type="compositionally biased region" description="Polar residues" evidence="4">
    <location>
        <begin position="1507"/>
        <end position="1524"/>
    </location>
</feature>
<dbReference type="PANTHER" id="PTHR44329">
    <property type="entry name" value="SERINE/THREONINE-PROTEIN KINASE TNNI3K-RELATED"/>
    <property type="match status" value="1"/>
</dbReference>
<dbReference type="KEGG" id="bbel:109473766"/>
<keyword evidence="1 3" id="KW-0547">Nucleotide-binding</keyword>
<organism evidence="6 7">
    <name type="scientific">Branchiostoma belcheri</name>
    <name type="common">Amphioxus</name>
    <dbReference type="NCBI Taxonomy" id="7741"/>
    <lineage>
        <taxon>Eukaryota</taxon>
        <taxon>Metazoa</taxon>
        <taxon>Chordata</taxon>
        <taxon>Cephalochordata</taxon>
        <taxon>Leptocardii</taxon>
        <taxon>Amphioxiformes</taxon>
        <taxon>Branchiostomatidae</taxon>
        <taxon>Branchiostoma</taxon>
    </lineage>
</organism>
<feature type="compositionally biased region" description="Basic and acidic residues" evidence="4">
    <location>
        <begin position="745"/>
        <end position="755"/>
    </location>
</feature>
<feature type="compositionally biased region" description="Basic and acidic residues" evidence="4">
    <location>
        <begin position="670"/>
        <end position="690"/>
    </location>
</feature>
<dbReference type="GeneID" id="109473766"/>
<feature type="region of interest" description="Disordered" evidence="4">
    <location>
        <begin position="1011"/>
        <end position="1035"/>
    </location>
</feature>
<dbReference type="InterPro" id="IPR017441">
    <property type="entry name" value="Protein_kinase_ATP_BS"/>
</dbReference>
<gene>
    <name evidence="7" type="primary">LOC109473766</name>
</gene>
<dbReference type="RefSeq" id="XP_019629357.1">
    <property type="nucleotide sequence ID" value="XM_019773798.1"/>
</dbReference>
<proteinExistence type="predicted"/>
<dbReference type="PANTHER" id="PTHR44329:SF298">
    <property type="entry name" value="MIXED LINEAGE KINASE DOMAIN-LIKE PROTEIN"/>
    <property type="match status" value="1"/>
</dbReference>
<evidence type="ECO:0000256" key="4">
    <source>
        <dbReference type="SAM" id="MobiDB-lite"/>
    </source>
</evidence>
<evidence type="ECO:0000256" key="1">
    <source>
        <dbReference type="ARBA" id="ARBA00022741"/>
    </source>
</evidence>
<dbReference type="InterPro" id="IPR011009">
    <property type="entry name" value="Kinase-like_dom_sf"/>
</dbReference>
<feature type="region of interest" description="Disordered" evidence="4">
    <location>
        <begin position="1070"/>
        <end position="1106"/>
    </location>
</feature>
<dbReference type="GO" id="GO:0004672">
    <property type="term" value="F:protein kinase activity"/>
    <property type="evidence" value="ECO:0007669"/>
    <property type="project" value="InterPro"/>
</dbReference>
<dbReference type="Gene3D" id="1.10.510.10">
    <property type="entry name" value="Transferase(Phosphotransferase) domain 1"/>
    <property type="match status" value="2"/>
</dbReference>
<dbReference type="Proteomes" id="UP000515135">
    <property type="component" value="Unplaced"/>
</dbReference>
<reference evidence="7" key="1">
    <citation type="submission" date="2025-08" db="UniProtKB">
        <authorList>
            <consortium name="RefSeq"/>
        </authorList>
    </citation>
    <scope>IDENTIFICATION</scope>
    <source>
        <tissue evidence="7">Gonad</tissue>
    </source>
</reference>
<dbReference type="SUPFAM" id="SSF56112">
    <property type="entry name" value="Protein kinase-like (PK-like)"/>
    <property type="match status" value="2"/>
</dbReference>
<dbReference type="Pfam" id="PF07714">
    <property type="entry name" value="PK_Tyr_Ser-Thr"/>
    <property type="match status" value="2"/>
</dbReference>
<protein>
    <submittedName>
        <fullName evidence="7">Uncharacterized protein LOC109473766</fullName>
    </submittedName>
</protein>
<keyword evidence="6" id="KW-1185">Reference proteome</keyword>
<feature type="compositionally biased region" description="Basic residues" evidence="4">
    <location>
        <begin position="611"/>
        <end position="622"/>
    </location>
</feature>
<evidence type="ECO:0000313" key="7">
    <source>
        <dbReference type="RefSeq" id="XP_019629357.1"/>
    </source>
</evidence>
<name>A0A6P4ZDZ7_BRABE</name>